<organism evidence="2 3">
    <name type="scientific">Streptomyces prunicolor</name>
    <dbReference type="NCBI Taxonomy" id="67348"/>
    <lineage>
        <taxon>Bacteria</taxon>
        <taxon>Bacillati</taxon>
        <taxon>Actinomycetota</taxon>
        <taxon>Actinomycetes</taxon>
        <taxon>Kitasatosporales</taxon>
        <taxon>Streptomycetaceae</taxon>
        <taxon>Streptomyces</taxon>
    </lineage>
</organism>
<keyword evidence="2" id="KW-0378">Hydrolase</keyword>
<reference evidence="2 3" key="1">
    <citation type="submission" date="2023-10" db="EMBL/GenBank/DDBJ databases">
        <title>Characterization of rhizosphere-enriched actinobacteria from wheat plants lab-grown on chernevaya soil.</title>
        <authorList>
            <person name="Tikhonova E.N."/>
            <person name="Konopkin A."/>
            <person name="Kravchenko I.K."/>
        </authorList>
    </citation>
    <scope>NUCLEOTIDE SEQUENCE [LARGE SCALE GENOMIC DNA]</scope>
    <source>
        <strain evidence="2 3">RR29</strain>
    </source>
</reference>
<dbReference type="RefSeq" id="WP_317770738.1">
    <property type="nucleotide sequence ID" value="NZ_JAWMAJ010000021.1"/>
</dbReference>
<dbReference type="PANTHER" id="PTHR10992:SF1086">
    <property type="entry name" value="AB HYDROLASE-1 DOMAIN-CONTAINING PROTEIN"/>
    <property type="match status" value="1"/>
</dbReference>
<dbReference type="Proteomes" id="UP001187346">
    <property type="component" value="Unassembled WGS sequence"/>
</dbReference>
<feature type="domain" description="AB hydrolase-1" evidence="1">
    <location>
        <begin position="4"/>
        <end position="223"/>
    </location>
</feature>
<evidence type="ECO:0000259" key="1">
    <source>
        <dbReference type="Pfam" id="PF12697"/>
    </source>
</evidence>
<keyword evidence="3" id="KW-1185">Reference proteome</keyword>
<name>A0ABU4F623_9ACTN</name>
<dbReference type="EMBL" id="JAWMAJ010000021">
    <property type="protein sequence ID" value="MDV7216034.1"/>
    <property type="molecule type" value="Genomic_DNA"/>
</dbReference>
<dbReference type="GO" id="GO:0016787">
    <property type="term" value="F:hydrolase activity"/>
    <property type="evidence" value="ECO:0007669"/>
    <property type="project" value="UniProtKB-KW"/>
</dbReference>
<dbReference type="PANTHER" id="PTHR10992">
    <property type="entry name" value="METHYLESTERASE FAMILY MEMBER"/>
    <property type="match status" value="1"/>
</dbReference>
<comment type="caution">
    <text evidence="2">The sequence shown here is derived from an EMBL/GenBank/DDBJ whole genome shotgun (WGS) entry which is preliminary data.</text>
</comment>
<proteinExistence type="predicted"/>
<sequence length="231" mass="24439">MATFVLVHGSWGGGWVWDRLRPLLESAGHTVLTPTLTGLAERHELSSPDVGLGVHAREVAQLLESEGVEDAILVGHSYGGMVITGVAALAPDRVGQVVYADAFAPVTGESAFTMLPWLEKAFAESPGPAEWEVAALDPGLLGADDAGAAWLASRMTPMPRLTHEEPLGPGSEEALAGKAVTYIYCADQALFTDIAASAEKRGFRVVALRDVTHVGLLTSPHVLERELLNLV</sequence>
<dbReference type="Gene3D" id="3.40.50.1820">
    <property type="entry name" value="alpha/beta hydrolase"/>
    <property type="match status" value="1"/>
</dbReference>
<dbReference type="SUPFAM" id="SSF53474">
    <property type="entry name" value="alpha/beta-Hydrolases"/>
    <property type="match status" value="1"/>
</dbReference>
<dbReference type="InterPro" id="IPR000073">
    <property type="entry name" value="AB_hydrolase_1"/>
</dbReference>
<dbReference type="Pfam" id="PF12697">
    <property type="entry name" value="Abhydrolase_6"/>
    <property type="match status" value="1"/>
</dbReference>
<dbReference type="InterPro" id="IPR045889">
    <property type="entry name" value="MES/HNL"/>
</dbReference>
<evidence type="ECO:0000313" key="3">
    <source>
        <dbReference type="Proteomes" id="UP001187346"/>
    </source>
</evidence>
<dbReference type="InterPro" id="IPR029058">
    <property type="entry name" value="AB_hydrolase_fold"/>
</dbReference>
<evidence type="ECO:0000313" key="2">
    <source>
        <dbReference type="EMBL" id="MDV7216034.1"/>
    </source>
</evidence>
<gene>
    <name evidence="2" type="ORF">R5A26_08715</name>
</gene>
<protein>
    <submittedName>
        <fullName evidence="2">Alpha/beta hydrolase family protein</fullName>
    </submittedName>
</protein>
<accession>A0ABU4F623</accession>